<dbReference type="AlphaFoldDB" id="A0A368MZH6"/>
<keyword evidence="2" id="KW-1185">Reference proteome</keyword>
<sequence length="130" mass="14650">MKDFFINKKKVITSIAFLSILSLTVSCDEESRSSMGDTNAVVVGKAKLDCKSDDAFKDEVYIIKLMSDTPGKNNSSNLFYELNLPKEYQQANKPITITHRAPTKAEMDLFVSEECQKGSLFSYIYIESIK</sequence>
<protein>
    <recommendedName>
        <fullName evidence="3">Lipoprotein</fullName>
    </recommendedName>
</protein>
<proteinExistence type="predicted"/>
<comment type="caution">
    <text evidence="1">The sequence shown here is derived from an EMBL/GenBank/DDBJ whole genome shotgun (WGS) entry which is preliminary data.</text>
</comment>
<dbReference type="PROSITE" id="PS51257">
    <property type="entry name" value="PROKAR_LIPOPROTEIN"/>
    <property type="match status" value="1"/>
</dbReference>
<evidence type="ECO:0000313" key="1">
    <source>
        <dbReference type="EMBL" id="RCU43396.1"/>
    </source>
</evidence>
<reference evidence="1 2" key="1">
    <citation type="submission" date="2018-07" db="EMBL/GenBank/DDBJ databases">
        <title>Chryseobacterium lacus sp. nov., isolated from lake water.</title>
        <authorList>
            <person name="Li C.-M."/>
        </authorList>
    </citation>
    <scope>NUCLEOTIDE SEQUENCE [LARGE SCALE GENOMIC DNA]</scope>
    <source>
        <strain evidence="1 2">YLOS41</strain>
    </source>
</reference>
<dbReference type="EMBL" id="QPIE01000003">
    <property type="protein sequence ID" value="RCU43396.1"/>
    <property type="molecule type" value="Genomic_DNA"/>
</dbReference>
<evidence type="ECO:0000313" key="2">
    <source>
        <dbReference type="Proteomes" id="UP000252172"/>
    </source>
</evidence>
<dbReference type="RefSeq" id="WP_114303249.1">
    <property type="nucleotide sequence ID" value="NZ_QPIE01000003.1"/>
</dbReference>
<evidence type="ECO:0008006" key="3">
    <source>
        <dbReference type="Google" id="ProtNLM"/>
    </source>
</evidence>
<organism evidence="1 2">
    <name type="scientific">Chryseobacterium lacus</name>
    <dbReference type="NCBI Taxonomy" id="2058346"/>
    <lineage>
        <taxon>Bacteria</taxon>
        <taxon>Pseudomonadati</taxon>
        <taxon>Bacteroidota</taxon>
        <taxon>Flavobacteriia</taxon>
        <taxon>Flavobacteriales</taxon>
        <taxon>Weeksellaceae</taxon>
        <taxon>Chryseobacterium group</taxon>
        <taxon>Chryseobacterium</taxon>
    </lineage>
</organism>
<gene>
    <name evidence="1" type="ORF">DQ356_04315</name>
</gene>
<dbReference type="Proteomes" id="UP000252172">
    <property type="component" value="Unassembled WGS sequence"/>
</dbReference>
<name>A0A368MZH6_9FLAO</name>
<accession>A0A368MZH6</accession>